<dbReference type="EMBL" id="JBBMFS010000002">
    <property type="protein sequence ID" value="MEQ2554069.1"/>
    <property type="molecule type" value="Genomic_DNA"/>
</dbReference>
<keyword evidence="3 8" id="KW-0547">Nucleotide-binding</keyword>
<dbReference type="CDD" id="cd02020">
    <property type="entry name" value="CMPK"/>
    <property type="match status" value="1"/>
</dbReference>
<evidence type="ECO:0000256" key="5">
    <source>
        <dbReference type="ARBA" id="ARBA00022840"/>
    </source>
</evidence>
<keyword evidence="2 8" id="KW-0808">Transferase</keyword>
<feature type="binding site" evidence="8">
    <location>
        <begin position="9"/>
        <end position="17"/>
    </location>
    <ligand>
        <name>ATP</name>
        <dbReference type="ChEBI" id="CHEBI:30616"/>
    </ligand>
</feature>
<sequence>MAVSIAIDGPAGAGKSTIAKLLAAKMNYIYVDTGAMYRAMAVYFTQNHVNPDDEREINAAVSNVDITIEYMDGVQQVILNGDNVTGLLRTEETGKMASKTSKYAAVRSKLVDLQRKLAKTTDVIMDGRDIGTTVLPDAFVKIYLTASTQARAKRRFDELTQKGEQCNLEEIAADIESRDYADMHREISPLKQAEDAILVDTSDMNIEEVVAKLTQIIEEKKAS</sequence>
<dbReference type="InterPro" id="IPR011994">
    <property type="entry name" value="Cytidylate_kinase_dom"/>
</dbReference>
<evidence type="ECO:0000256" key="7">
    <source>
        <dbReference type="ARBA" id="ARBA00048478"/>
    </source>
</evidence>
<dbReference type="NCBIfam" id="TIGR00017">
    <property type="entry name" value="cmk"/>
    <property type="match status" value="1"/>
</dbReference>
<name>A0ABV1H2Z4_9FIRM</name>
<dbReference type="PANTHER" id="PTHR21299">
    <property type="entry name" value="CYTIDYLATE KINASE/PANTOATE-BETA-ALANINE LIGASE"/>
    <property type="match status" value="1"/>
</dbReference>
<dbReference type="Gene3D" id="3.40.50.300">
    <property type="entry name" value="P-loop containing nucleotide triphosphate hydrolases"/>
    <property type="match status" value="1"/>
</dbReference>
<organism evidence="10 11">
    <name type="scientific">Lachnospira intestinalis</name>
    <dbReference type="NCBI Taxonomy" id="3133158"/>
    <lineage>
        <taxon>Bacteria</taxon>
        <taxon>Bacillati</taxon>
        <taxon>Bacillota</taxon>
        <taxon>Clostridia</taxon>
        <taxon>Lachnospirales</taxon>
        <taxon>Lachnospiraceae</taxon>
        <taxon>Lachnospira</taxon>
    </lineage>
</organism>
<dbReference type="EC" id="2.7.4.25" evidence="8"/>
<comment type="caution">
    <text evidence="10">The sequence shown here is derived from an EMBL/GenBank/DDBJ whole genome shotgun (WGS) entry which is preliminary data.</text>
</comment>
<keyword evidence="5 8" id="KW-0067">ATP-binding</keyword>
<evidence type="ECO:0000313" key="10">
    <source>
        <dbReference type="EMBL" id="MEQ2554069.1"/>
    </source>
</evidence>
<evidence type="ECO:0000313" key="11">
    <source>
        <dbReference type="Proteomes" id="UP001546774"/>
    </source>
</evidence>
<keyword evidence="11" id="KW-1185">Reference proteome</keyword>
<protein>
    <recommendedName>
        <fullName evidence="8">Cytidylate kinase</fullName>
        <shortName evidence="8">CK</shortName>
        <ecNumber evidence="8">2.7.4.25</ecNumber>
    </recommendedName>
    <alternativeName>
        <fullName evidence="8">Cytidine monophosphate kinase</fullName>
        <shortName evidence="8">CMP kinase</shortName>
    </alternativeName>
</protein>
<reference evidence="10" key="1">
    <citation type="submission" date="2024-03" db="EMBL/GenBank/DDBJ databases">
        <title>Human intestinal bacterial collection.</title>
        <authorList>
            <person name="Pauvert C."/>
            <person name="Hitch T.C.A."/>
            <person name="Clavel T."/>
        </authorList>
    </citation>
    <scope>NUCLEOTIDE SEQUENCE [LARGE SCALE GENOMIC DNA]</scope>
    <source>
        <strain evidence="10">CLA-AA-H89B</strain>
    </source>
</reference>
<evidence type="ECO:0000256" key="1">
    <source>
        <dbReference type="ARBA" id="ARBA00009427"/>
    </source>
</evidence>
<evidence type="ECO:0000256" key="6">
    <source>
        <dbReference type="ARBA" id="ARBA00047615"/>
    </source>
</evidence>
<dbReference type="PANTHER" id="PTHR21299:SF2">
    <property type="entry name" value="CYTIDYLATE KINASE"/>
    <property type="match status" value="1"/>
</dbReference>
<dbReference type="Pfam" id="PF02224">
    <property type="entry name" value="Cytidylate_kin"/>
    <property type="match status" value="1"/>
</dbReference>
<keyword evidence="4 8" id="KW-0418">Kinase</keyword>
<comment type="subcellular location">
    <subcellularLocation>
        <location evidence="8">Cytoplasm</location>
    </subcellularLocation>
</comment>
<evidence type="ECO:0000259" key="9">
    <source>
        <dbReference type="Pfam" id="PF02224"/>
    </source>
</evidence>
<keyword evidence="8" id="KW-0963">Cytoplasm</keyword>
<dbReference type="SUPFAM" id="SSF52540">
    <property type="entry name" value="P-loop containing nucleoside triphosphate hydrolases"/>
    <property type="match status" value="1"/>
</dbReference>
<comment type="catalytic activity">
    <reaction evidence="6 8">
        <text>dCMP + ATP = dCDP + ADP</text>
        <dbReference type="Rhea" id="RHEA:25094"/>
        <dbReference type="ChEBI" id="CHEBI:30616"/>
        <dbReference type="ChEBI" id="CHEBI:57566"/>
        <dbReference type="ChEBI" id="CHEBI:58593"/>
        <dbReference type="ChEBI" id="CHEBI:456216"/>
        <dbReference type="EC" id="2.7.4.25"/>
    </reaction>
</comment>
<evidence type="ECO:0000256" key="3">
    <source>
        <dbReference type="ARBA" id="ARBA00022741"/>
    </source>
</evidence>
<evidence type="ECO:0000256" key="2">
    <source>
        <dbReference type="ARBA" id="ARBA00022679"/>
    </source>
</evidence>
<gene>
    <name evidence="8 10" type="primary">cmk</name>
    <name evidence="10" type="ORF">WMO37_03440</name>
</gene>
<feature type="domain" description="Cytidylate kinase" evidence="9">
    <location>
        <begin position="5"/>
        <end position="218"/>
    </location>
</feature>
<evidence type="ECO:0000256" key="4">
    <source>
        <dbReference type="ARBA" id="ARBA00022777"/>
    </source>
</evidence>
<accession>A0ABV1H2Z4</accession>
<dbReference type="Proteomes" id="UP001546774">
    <property type="component" value="Unassembled WGS sequence"/>
</dbReference>
<evidence type="ECO:0000256" key="8">
    <source>
        <dbReference type="HAMAP-Rule" id="MF_00238"/>
    </source>
</evidence>
<dbReference type="HAMAP" id="MF_00238">
    <property type="entry name" value="Cytidyl_kinase_type1"/>
    <property type="match status" value="1"/>
</dbReference>
<dbReference type="InterPro" id="IPR003136">
    <property type="entry name" value="Cytidylate_kin"/>
</dbReference>
<comment type="similarity">
    <text evidence="1 8">Belongs to the cytidylate kinase family. Type 1 subfamily.</text>
</comment>
<dbReference type="GO" id="GO:0016301">
    <property type="term" value="F:kinase activity"/>
    <property type="evidence" value="ECO:0007669"/>
    <property type="project" value="UniProtKB-KW"/>
</dbReference>
<proteinExistence type="inferred from homology"/>
<comment type="catalytic activity">
    <reaction evidence="7 8">
        <text>CMP + ATP = CDP + ADP</text>
        <dbReference type="Rhea" id="RHEA:11600"/>
        <dbReference type="ChEBI" id="CHEBI:30616"/>
        <dbReference type="ChEBI" id="CHEBI:58069"/>
        <dbReference type="ChEBI" id="CHEBI:60377"/>
        <dbReference type="ChEBI" id="CHEBI:456216"/>
        <dbReference type="EC" id="2.7.4.25"/>
    </reaction>
</comment>
<dbReference type="InterPro" id="IPR027417">
    <property type="entry name" value="P-loop_NTPase"/>
</dbReference>